<proteinExistence type="predicted"/>
<dbReference type="Proteomes" id="UP000499080">
    <property type="component" value="Unassembled WGS sequence"/>
</dbReference>
<dbReference type="EMBL" id="BGPR01038443">
    <property type="protein sequence ID" value="GBO14285.1"/>
    <property type="molecule type" value="Genomic_DNA"/>
</dbReference>
<sequence length="126" mass="14234">MLHHLTPMYISQYPPLDIGNSFCLVVKMPTRDPKVSGSIMSPKWWLADKEHATTTTFSPTIRWQHHKLRQFHLLLHSTDGSTTTPTAMQLSQFKVYDAFHTKKPACAYAQTIGTAICAYARSTSLP</sequence>
<organism evidence="1 2">
    <name type="scientific">Araneus ventricosus</name>
    <name type="common">Orbweaver spider</name>
    <name type="synonym">Epeira ventricosa</name>
    <dbReference type="NCBI Taxonomy" id="182803"/>
    <lineage>
        <taxon>Eukaryota</taxon>
        <taxon>Metazoa</taxon>
        <taxon>Ecdysozoa</taxon>
        <taxon>Arthropoda</taxon>
        <taxon>Chelicerata</taxon>
        <taxon>Arachnida</taxon>
        <taxon>Araneae</taxon>
        <taxon>Araneomorphae</taxon>
        <taxon>Entelegynae</taxon>
        <taxon>Araneoidea</taxon>
        <taxon>Araneidae</taxon>
        <taxon>Araneus</taxon>
    </lineage>
</organism>
<reference evidence="1 2" key="1">
    <citation type="journal article" date="2019" name="Sci. Rep.">
        <title>Orb-weaving spider Araneus ventricosus genome elucidates the spidroin gene catalogue.</title>
        <authorList>
            <person name="Kono N."/>
            <person name="Nakamura H."/>
            <person name="Ohtoshi R."/>
            <person name="Moran D.A.P."/>
            <person name="Shinohara A."/>
            <person name="Yoshida Y."/>
            <person name="Fujiwara M."/>
            <person name="Mori M."/>
            <person name="Tomita M."/>
            <person name="Arakawa K."/>
        </authorList>
    </citation>
    <scope>NUCLEOTIDE SEQUENCE [LARGE SCALE GENOMIC DNA]</scope>
</reference>
<comment type="caution">
    <text evidence="1">The sequence shown here is derived from an EMBL/GenBank/DDBJ whole genome shotgun (WGS) entry which is preliminary data.</text>
</comment>
<name>A0A4Y2UMM6_ARAVE</name>
<dbReference type="AlphaFoldDB" id="A0A4Y2UMM6"/>
<accession>A0A4Y2UMM6</accession>
<keyword evidence="2" id="KW-1185">Reference proteome</keyword>
<evidence type="ECO:0000313" key="2">
    <source>
        <dbReference type="Proteomes" id="UP000499080"/>
    </source>
</evidence>
<evidence type="ECO:0000313" key="1">
    <source>
        <dbReference type="EMBL" id="GBO14285.1"/>
    </source>
</evidence>
<gene>
    <name evidence="1" type="ORF">AVEN_156379_1</name>
</gene>
<protein>
    <submittedName>
        <fullName evidence="1">Uncharacterized protein</fullName>
    </submittedName>
</protein>